<dbReference type="EMBL" id="FCOK02000055">
    <property type="protein sequence ID" value="SAL57760.1"/>
    <property type="molecule type" value="Genomic_DNA"/>
</dbReference>
<sequence>MAKSSDTHELTPEQTTRCKRQIGLATAAAVIVAAFLWVVAVRLGLTSL</sequence>
<reference evidence="2 3" key="1">
    <citation type="submission" date="2016-01" db="EMBL/GenBank/DDBJ databases">
        <authorList>
            <person name="Oliw E.H."/>
        </authorList>
    </citation>
    <scope>NUCLEOTIDE SEQUENCE [LARGE SCALE GENOMIC DNA]</scope>
    <source>
        <strain evidence="2">LMG 27134</strain>
    </source>
</reference>
<accession>A0A158INW8</accession>
<evidence type="ECO:0000313" key="2">
    <source>
        <dbReference type="EMBL" id="SAL57760.1"/>
    </source>
</evidence>
<protein>
    <submittedName>
        <fullName evidence="2">Uncharacterized protein</fullName>
    </submittedName>
</protein>
<keyword evidence="1" id="KW-0472">Membrane</keyword>
<dbReference type="RefSeq" id="WP_156529013.1">
    <property type="nucleotide sequence ID" value="NZ_FCOK02000055.1"/>
</dbReference>
<dbReference type="AlphaFoldDB" id="A0A158INW8"/>
<keyword evidence="1" id="KW-1133">Transmembrane helix</keyword>
<proteinExistence type="predicted"/>
<keyword evidence="1" id="KW-0812">Transmembrane</keyword>
<evidence type="ECO:0000313" key="3">
    <source>
        <dbReference type="Proteomes" id="UP000054683"/>
    </source>
</evidence>
<evidence type="ECO:0000256" key="1">
    <source>
        <dbReference type="SAM" id="Phobius"/>
    </source>
</evidence>
<feature type="transmembrane region" description="Helical" evidence="1">
    <location>
        <begin position="21"/>
        <end position="45"/>
    </location>
</feature>
<name>A0A158INW8_9BURK</name>
<dbReference type="Proteomes" id="UP000054683">
    <property type="component" value="Unassembled WGS sequence"/>
</dbReference>
<gene>
    <name evidence="2" type="ORF">AWB69_06276</name>
</gene>
<organism evidence="2 3">
    <name type="scientific">Caballeronia udeis</name>
    <dbReference type="NCBI Taxonomy" id="1232866"/>
    <lineage>
        <taxon>Bacteria</taxon>
        <taxon>Pseudomonadati</taxon>
        <taxon>Pseudomonadota</taxon>
        <taxon>Betaproteobacteria</taxon>
        <taxon>Burkholderiales</taxon>
        <taxon>Burkholderiaceae</taxon>
        <taxon>Caballeronia</taxon>
    </lineage>
</organism>